<feature type="binding site" evidence="3">
    <location>
        <position position="211"/>
    </location>
    <ligand>
        <name>substrate</name>
    </ligand>
</feature>
<dbReference type="InterPro" id="IPR001106">
    <property type="entry name" value="Aromatic_Lyase"/>
</dbReference>
<protein>
    <submittedName>
        <fullName evidence="6">Histidine ammonia-lyase</fullName>
        <ecNumber evidence="6">4.3.1.3</ecNumber>
    </submittedName>
</protein>
<gene>
    <name evidence="6" type="ORF">RR42_m0347</name>
</gene>
<evidence type="ECO:0000256" key="5">
    <source>
        <dbReference type="PIRSR" id="PIRSR622314-4"/>
    </source>
</evidence>
<dbReference type="KEGG" id="cbw:RR42_m0347"/>
<feature type="modified residue" description="2,3-didehydroalanine (Ser)" evidence="4">
    <location>
        <position position="158"/>
    </location>
</feature>
<dbReference type="RefSeq" id="WP_052494409.1">
    <property type="nucleotide sequence ID" value="NZ_CP010536.1"/>
</dbReference>
<feature type="cross-link" description="5-imidazolinone (Ala-Gly)" evidence="5">
    <location>
        <begin position="157"/>
        <end position="159"/>
    </location>
</feature>
<proteinExistence type="predicted"/>
<dbReference type="Pfam" id="PF00221">
    <property type="entry name" value="Lyase_aromatic"/>
    <property type="match status" value="1"/>
</dbReference>
<dbReference type="FunFam" id="1.20.200.10:FF:000003">
    <property type="entry name" value="Histidine ammonia-lyase"/>
    <property type="match status" value="1"/>
</dbReference>
<dbReference type="PROSITE" id="PS00488">
    <property type="entry name" value="PAL_HISTIDASE"/>
    <property type="match status" value="1"/>
</dbReference>
<keyword evidence="7" id="KW-1185">Reference proteome</keyword>
<evidence type="ECO:0000256" key="2">
    <source>
        <dbReference type="PIRSR" id="PIRSR622314-1"/>
    </source>
</evidence>
<evidence type="ECO:0000256" key="4">
    <source>
        <dbReference type="PIRSR" id="PIRSR622314-3"/>
    </source>
</evidence>
<evidence type="ECO:0000313" key="7">
    <source>
        <dbReference type="Proteomes" id="UP000031843"/>
    </source>
</evidence>
<dbReference type="Gene3D" id="1.20.200.10">
    <property type="entry name" value="Fumarase/aspartase (Central domain)"/>
    <property type="match status" value="1"/>
</dbReference>
<feature type="active site" description="Proton donor/acceptor" evidence="2">
    <location>
        <position position="68"/>
    </location>
</feature>
<evidence type="ECO:0000256" key="3">
    <source>
        <dbReference type="PIRSR" id="PIRSR622314-2"/>
    </source>
</evidence>
<dbReference type="InterPro" id="IPR024083">
    <property type="entry name" value="Fumarase/histidase_N"/>
</dbReference>
<dbReference type="Gene3D" id="1.10.275.10">
    <property type="entry name" value="Fumarase/aspartase (N-terminal domain)"/>
    <property type="match status" value="1"/>
</dbReference>
<dbReference type="EMBL" id="CP010536">
    <property type="protein sequence ID" value="AJG17761.1"/>
    <property type="molecule type" value="Genomic_DNA"/>
</dbReference>
<dbReference type="EC" id="4.3.1.3" evidence="6"/>
<dbReference type="AlphaFoldDB" id="A0A0C4YB27"/>
<sequence>MNEVSSQHASSRLGGTAVEVDGQQLTAAALAQVAQGRRPASLDQAARAHVADARARFEELASSNIPIYGVSTGFGELVHNWVDIEHAGALQENLLRSHCAGVGPLFGREEVRAMMVARANALARGYSAVRPLVIEQLLRYVEAGITPAVPQVGSLGASGDLAPLSHIAITLIGEGKVLLADGTTAPTGQVLREHGIEPIKLSHKEGLALINGTSAMTGMACLLLETMRAQVTQAEIIAALALEGLNASADAFMTHGHDIAKPHPGQVQSAANLRALLAGSTRLSGHGQLAGEMKTRAGDEKNTGTGVFIQKAYTLRCIPQVLGAVRDTLGHCATVVERELNSSNDNPLFFDDGELFHGGNFHGQQVAFAMDFLAIAATQLGVVSERRLNRLLSPHLNNGLPAFLAAANEGLSCGFAGAQYPATALIAENRTICSPASIQSVPSNGDNQDVVSMGLIGARNARRIIDNNQYILAVELLAACQAAELAGAVESLSPAGRAVFAFVRERVPFLAMDRYMTDDIEAIAAQLRAGALVGVVRAAGAAVN</sequence>
<dbReference type="GO" id="GO:0004397">
    <property type="term" value="F:histidine ammonia-lyase activity"/>
    <property type="evidence" value="ECO:0007669"/>
    <property type="project" value="UniProtKB-EC"/>
</dbReference>
<name>A0A0C4YB27_9BURK</name>
<evidence type="ECO:0000313" key="6">
    <source>
        <dbReference type="EMBL" id="AJG17761.1"/>
    </source>
</evidence>
<feature type="binding site" evidence="3">
    <location>
        <position position="98"/>
    </location>
    <ligand>
        <name>substrate</name>
    </ligand>
</feature>
<organism evidence="6 7">
    <name type="scientific">Cupriavidus basilensis</name>
    <dbReference type="NCBI Taxonomy" id="68895"/>
    <lineage>
        <taxon>Bacteria</taxon>
        <taxon>Pseudomonadati</taxon>
        <taxon>Pseudomonadota</taxon>
        <taxon>Betaproteobacteria</taxon>
        <taxon>Burkholderiales</taxon>
        <taxon>Burkholderiaceae</taxon>
        <taxon>Cupriavidus</taxon>
    </lineage>
</organism>
<dbReference type="NCBIfam" id="TIGR03832">
    <property type="entry name" value="Tyr_2_3_mutase"/>
    <property type="match status" value="1"/>
</dbReference>
<accession>A0A0C4YB27</accession>
<dbReference type="InterPro" id="IPR022313">
    <property type="entry name" value="Phe/His_NH3-lyase_AS"/>
</dbReference>
<feature type="binding site" evidence="3">
    <location>
        <position position="316"/>
    </location>
    <ligand>
        <name>substrate</name>
    </ligand>
</feature>
<reference evidence="6 7" key="1">
    <citation type="journal article" date="2015" name="Genome Announc.">
        <title>Complete Genome Sequence of Cupriavidus basilensis 4G11, Isolated from the Oak Ridge Field Research Center Site.</title>
        <authorList>
            <person name="Ray J."/>
            <person name="Waters R.J."/>
            <person name="Skerker J.M."/>
            <person name="Kuehl J.V."/>
            <person name="Price M.N."/>
            <person name="Huang J."/>
            <person name="Chakraborty R."/>
            <person name="Arkin A.P."/>
            <person name="Deutschbauer A."/>
        </authorList>
    </citation>
    <scope>NUCLEOTIDE SEQUENCE [LARGE SCALE GENOMIC DNA]</scope>
    <source>
        <strain evidence="6">4G11</strain>
    </source>
</reference>
<dbReference type="InterPro" id="IPR008948">
    <property type="entry name" value="L-Aspartase-like"/>
</dbReference>
<evidence type="ECO:0000256" key="1">
    <source>
        <dbReference type="ARBA" id="ARBA00023239"/>
    </source>
</evidence>
<dbReference type="STRING" id="68895.RR42_m0347"/>
<dbReference type="FunFam" id="1.10.275.10:FF:000005">
    <property type="entry name" value="Histidine ammonia-lyase"/>
    <property type="match status" value="1"/>
</dbReference>
<dbReference type="NCBIfam" id="NF006871">
    <property type="entry name" value="PRK09367.1"/>
    <property type="match status" value="1"/>
</dbReference>
<dbReference type="OrthoDB" id="9806955at2"/>
<dbReference type="SUPFAM" id="SSF48557">
    <property type="entry name" value="L-aspartase-like"/>
    <property type="match status" value="1"/>
</dbReference>
<keyword evidence="1 6" id="KW-0456">Lyase</keyword>
<dbReference type="PANTHER" id="PTHR10362">
    <property type="entry name" value="HISTIDINE AMMONIA-LYASE"/>
    <property type="match status" value="1"/>
</dbReference>
<dbReference type="CDD" id="cd00332">
    <property type="entry name" value="PAL-HAL"/>
    <property type="match status" value="1"/>
</dbReference>
<dbReference type="Proteomes" id="UP000031843">
    <property type="component" value="Chromosome main"/>
</dbReference>
<dbReference type="InterPro" id="IPR022314">
    <property type="entry name" value="Tyr_aminomutase"/>
</dbReference>